<dbReference type="GO" id="GO:0031012">
    <property type="term" value="C:extracellular matrix"/>
    <property type="evidence" value="ECO:0007669"/>
    <property type="project" value="TreeGrafter"/>
</dbReference>
<proteinExistence type="predicted"/>
<reference evidence="2" key="1">
    <citation type="submission" date="2025-05" db="UniProtKB">
        <authorList>
            <consortium name="Ensembl"/>
        </authorList>
    </citation>
    <scope>IDENTIFICATION</scope>
</reference>
<dbReference type="Gene3D" id="1.20.5.320">
    <property type="entry name" value="6-Phosphogluconate Dehydrogenase, domain 3"/>
    <property type="match status" value="1"/>
</dbReference>
<dbReference type="GO" id="GO:0030198">
    <property type="term" value="P:extracellular matrix organization"/>
    <property type="evidence" value="ECO:0007669"/>
    <property type="project" value="TreeGrafter"/>
</dbReference>
<sequence length="816" mass="91633">MASTSQCVTMAFTFILCQEMFILDIGKAALLFYPHNKRQMDDATIRRQKTNSGAFGERILDKMLQKSQNLVGFARTRERKAVKGDFGCPQDYSFTGDKSDMKSSMVHGVYGQEEQKKYRESPKDSSLSHGHRGNIILGFVERKSKEICCEELQDDETTKIAEHFWLPRSKRDKDFLIRLIEQRKVNRTRESAGGVEIKYEVDRGSQSKCPCHKEGDNLPWGHGHFENASFALGKVEKDDKVSVDMLGIKRYRDENPSSRILRQISDDKKPDLLVDKSDKEVHGTINKETEMLGRLEGQKLIDLNIKRGNGDPRRDELPAFMGNMKAKGESGGIICPYPSFIVKGDKKEGSDGRRCHTGNPGLLGMTFKPSSMGTAGLKENKKESVIIHKAEISKVPVEKEKLPAVLEKKGQTGDMETLVKKEISADKKDDKKLHLQKLLENLVNKGYFRHVGELVYPRVHLLNKTRAANIRRGRFGKFGGPKERGKSDSCVYYRLFAGQGGSSPNRESGSLGAFGEKGQERKAGFLTPRCFSGRYQEVHHSYIDPVGQKMTNELKQGCGHLFWYLRDEYRGDVGKLSQGRTRKAEEKAKCHNTGDSIETEGRRLLEFKGNKGEKGNRGYPGLPGSRGQKGDKGDHTGCHGDKGDRGDDGKPGRKGAQGESGPPGLLGLKGQDCDVTELVKIKQQVATQAELLKILQRMILLHGSSQESRFLQNERRRHINTMSCPSLLIPIILEKFASLVGCRVLLRAKDPLPERPRTFGQLREHICSTAALSSLMRRRCAQLDNVRRLTLALDYIWKHSNCLDLLGFFCELLPLP</sequence>
<dbReference type="Ensembl" id="ENSEBUT00000003195.1">
    <property type="protein sequence ID" value="ENSEBUP00000002833.1"/>
    <property type="gene ID" value="ENSEBUG00000002125.1"/>
</dbReference>
<dbReference type="GO" id="GO:0005615">
    <property type="term" value="C:extracellular space"/>
    <property type="evidence" value="ECO:0007669"/>
    <property type="project" value="TreeGrafter"/>
</dbReference>
<dbReference type="Pfam" id="PF01391">
    <property type="entry name" value="Collagen"/>
    <property type="match status" value="1"/>
</dbReference>
<organism evidence="2 3">
    <name type="scientific">Eptatretus burgeri</name>
    <name type="common">Inshore hagfish</name>
    <dbReference type="NCBI Taxonomy" id="7764"/>
    <lineage>
        <taxon>Eukaryota</taxon>
        <taxon>Metazoa</taxon>
        <taxon>Chordata</taxon>
        <taxon>Craniata</taxon>
        <taxon>Vertebrata</taxon>
        <taxon>Cyclostomata</taxon>
        <taxon>Myxini</taxon>
        <taxon>Myxiniformes</taxon>
        <taxon>Myxinidae</taxon>
        <taxon>Eptatretinae</taxon>
        <taxon>Eptatretus</taxon>
    </lineage>
</organism>
<protein>
    <submittedName>
        <fullName evidence="2">Uncharacterized protein</fullName>
    </submittedName>
</protein>
<feature type="compositionally biased region" description="Basic and acidic residues" evidence="1">
    <location>
        <begin position="628"/>
        <end position="651"/>
    </location>
</feature>
<keyword evidence="3" id="KW-1185">Reference proteome</keyword>
<dbReference type="InterPro" id="IPR050149">
    <property type="entry name" value="Collagen_superfamily"/>
</dbReference>
<dbReference type="PANTHER" id="PTHR24023">
    <property type="entry name" value="COLLAGEN ALPHA"/>
    <property type="match status" value="1"/>
</dbReference>
<dbReference type="Ensembl" id="ENSEBUT00000003228.1">
    <property type="protein sequence ID" value="ENSEBUP00000002866.1"/>
    <property type="gene ID" value="ENSEBUG00000002125.1"/>
</dbReference>
<dbReference type="GO" id="GO:0030020">
    <property type="term" value="F:extracellular matrix structural constituent conferring tensile strength"/>
    <property type="evidence" value="ECO:0007669"/>
    <property type="project" value="TreeGrafter"/>
</dbReference>
<dbReference type="Ensembl" id="ENSEBUT00000003179.1">
    <property type="protein sequence ID" value="ENSEBUP00000002817.1"/>
    <property type="gene ID" value="ENSEBUG00000002125.1"/>
</dbReference>
<dbReference type="PANTHER" id="PTHR24023:SF914">
    <property type="entry name" value="OTOLIN-1"/>
    <property type="match status" value="1"/>
</dbReference>
<evidence type="ECO:0000313" key="2">
    <source>
        <dbReference type="Ensembl" id="ENSEBUP00000002866.1"/>
    </source>
</evidence>
<dbReference type="Proteomes" id="UP000694388">
    <property type="component" value="Unplaced"/>
</dbReference>
<evidence type="ECO:0000313" key="3">
    <source>
        <dbReference type="Proteomes" id="UP000694388"/>
    </source>
</evidence>
<dbReference type="AlphaFoldDB" id="A0A8C4N9P3"/>
<evidence type="ECO:0000256" key="1">
    <source>
        <dbReference type="SAM" id="MobiDB-lite"/>
    </source>
</evidence>
<name>A0A8C4N9P3_EPTBU</name>
<feature type="compositionally biased region" description="Basic and acidic residues" evidence="1">
    <location>
        <begin position="599"/>
        <end position="616"/>
    </location>
</feature>
<dbReference type="InterPro" id="IPR008160">
    <property type="entry name" value="Collagen"/>
</dbReference>
<accession>A0A8C4N9P3</accession>
<feature type="region of interest" description="Disordered" evidence="1">
    <location>
        <begin position="576"/>
        <end position="667"/>
    </location>
</feature>